<keyword evidence="2" id="KW-1185">Reference proteome</keyword>
<protein>
    <recommendedName>
        <fullName evidence="3">SWIM-type domain-containing protein</fullName>
    </recommendedName>
</protein>
<sequence>MDSSIFATLASDGLVRRAEKALQKSTPELSGSAPVAFQFEGQCGTLDLVNPSHSRCDCAASGVCKHIIAATLYAWQQTSTKDDADSEAGISVDMESLLASAGKVKVRQLYRQSQLRWQAEISSDGRQVQVNVDGHNIHFGQVSQLSDIVFSSASQKYALLAVYLWLQQQAQSVAWPQWLLQEQQRQQDLLQQSRQQLQQQCLSQLLSLAQVPLAQLRQESLLEIELLQIPMEKAGFAVGALKRLCGSLAHYISGEHIRDNRQVLSHMAQLLAMLQRDEQLSRDEPPEAPPQQLLCLGGYPWQQTGGAHGLTLVLQDEQGRFVTLAESRASAKQRLNYRGVWHSSQLLDGAPAGSAWLGHSYDIFAAELNGWNRLRQLQDTHLSPSKRPLTPLAISDIDVIDWQADYLCFAPRKFHQQQFDEAAQVMRLSYRDVHDNALCFSLPWSPLNEKAIANMALLEQQLPQLIIAKIERDSMHWHLRPIAVKLGDWFNLYFDSLPAKTSHFVSRWFSKYAKKPPLLAAPQRSQVQQLLLKTVDELAQTPQMPHPELAKLAHELGLLTLAKQLNGTQVEHRLQASYCAEQLLQLSAIKPILRHSQP</sequence>
<accession>A0ABT2FHR1</accession>
<evidence type="ECO:0000313" key="1">
    <source>
        <dbReference type="EMBL" id="MCS4555864.1"/>
    </source>
</evidence>
<dbReference type="Proteomes" id="UP001201549">
    <property type="component" value="Unassembled WGS sequence"/>
</dbReference>
<dbReference type="RefSeq" id="WP_238895276.1">
    <property type="nucleotide sequence ID" value="NZ_JAKOGG010000003.1"/>
</dbReference>
<evidence type="ECO:0008006" key="3">
    <source>
        <dbReference type="Google" id="ProtNLM"/>
    </source>
</evidence>
<proteinExistence type="predicted"/>
<reference evidence="2" key="2">
    <citation type="submission" date="2023-07" db="EMBL/GenBank/DDBJ databases">
        <title>Shewanella mangrovi sp. nov., an acetaldehyde- degrading bacterium isolated from mangrove sediment.</title>
        <authorList>
            <person name="Liu Y."/>
        </authorList>
    </citation>
    <scope>NUCLEOTIDE SEQUENCE [LARGE SCALE GENOMIC DNA]</scope>
    <source>
        <strain evidence="2">C32</strain>
    </source>
</reference>
<name>A0ABT2FHR1_9GAMM</name>
<organism evidence="1 2">
    <name type="scientific">Shewanella electrica</name>
    <dbReference type="NCBI Taxonomy" id="515560"/>
    <lineage>
        <taxon>Bacteria</taxon>
        <taxon>Pseudomonadati</taxon>
        <taxon>Pseudomonadota</taxon>
        <taxon>Gammaproteobacteria</taxon>
        <taxon>Alteromonadales</taxon>
        <taxon>Shewanellaceae</taxon>
        <taxon>Shewanella</taxon>
    </lineage>
</organism>
<reference evidence="1 2" key="1">
    <citation type="submission" date="2022-02" db="EMBL/GenBank/DDBJ databases">
        <authorList>
            <person name="Zhuang L."/>
        </authorList>
    </citation>
    <scope>NUCLEOTIDE SEQUENCE [LARGE SCALE GENOMIC DNA]</scope>
    <source>
        <strain evidence="1 2">C32</strain>
    </source>
</reference>
<comment type="caution">
    <text evidence="1">The sequence shown here is derived from an EMBL/GenBank/DDBJ whole genome shotgun (WGS) entry which is preliminary data.</text>
</comment>
<evidence type="ECO:0000313" key="2">
    <source>
        <dbReference type="Proteomes" id="UP001201549"/>
    </source>
</evidence>
<dbReference type="EMBL" id="JAKOGG010000003">
    <property type="protein sequence ID" value="MCS4555864.1"/>
    <property type="molecule type" value="Genomic_DNA"/>
</dbReference>
<gene>
    <name evidence="1" type="ORF">L9G74_05380</name>
</gene>